<dbReference type="Proteomes" id="UP000669179">
    <property type="component" value="Unassembled WGS sequence"/>
</dbReference>
<comment type="caution">
    <text evidence="3">The sequence shown here is derived from an EMBL/GenBank/DDBJ whole genome shotgun (WGS) entry which is preliminary data.</text>
</comment>
<sequence>MAGAAAVLTGLPLGQLDLPAAPASVPRARRFIRSITAAHEISHVENDAEVLASELVTNAVRHAMTEERTLRLIAVRAGSMLRIEVHDPCPVIPITRQIDLLDETGRGWFLVAAIADRHGTDLTTTGKSVWCEVRAWSPLDETGLLASQAAF</sequence>
<keyword evidence="1" id="KW-0723">Serine/threonine-protein kinase</keyword>
<evidence type="ECO:0000313" key="4">
    <source>
        <dbReference type="Proteomes" id="UP000669179"/>
    </source>
</evidence>
<dbReference type="InterPro" id="IPR050267">
    <property type="entry name" value="Anti-sigma-factor_SerPK"/>
</dbReference>
<accession>A0A939T1Y1</accession>
<feature type="domain" description="Histidine kinase/HSP90-like ATPase" evidence="2">
    <location>
        <begin position="18"/>
        <end position="130"/>
    </location>
</feature>
<keyword evidence="3" id="KW-0547">Nucleotide-binding</keyword>
<dbReference type="InterPro" id="IPR036890">
    <property type="entry name" value="HATPase_C_sf"/>
</dbReference>
<reference evidence="3" key="1">
    <citation type="submission" date="2021-03" db="EMBL/GenBank/DDBJ databases">
        <authorList>
            <person name="Kanchanasin P."/>
            <person name="Saeng-In P."/>
            <person name="Phongsopitanun W."/>
            <person name="Yuki M."/>
            <person name="Kudo T."/>
            <person name="Ohkuma M."/>
            <person name="Tanasupawat S."/>
        </authorList>
    </citation>
    <scope>NUCLEOTIDE SEQUENCE</scope>
    <source>
        <strain evidence="3">GKU 128</strain>
    </source>
</reference>
<keyword evidence="1" id="KW-0418">Kinase</keyword>
<dbReference type="AlphaFoldDB" id="A0A939T1Y1"/>
<gene>
    <name evidence="3" type="ORF">J4573_00770</name>
</gene>
<proteinExistence type="predicted"/>
<organism evidence="3 4">
    <name type="scientific">Actinomadura barringtoniae</name>
    <dbReference type="NCBI Taxonomy" id="1427535"/>
    <lineage>
        <taxon>Bacteria</taxon>
        <taxon>Bacillati</taxon>
        <taxon>Actinomycetota</taxon>
        <taxon>Actinomycetes</taxon>
        <taxon>Streptosporangiales</taxon>
        <taxon>Thermomonosporaceae</taxon>
        <taxon>Actinomadura</taxon>
    </lineage>
</organism>
<keyword evidence="1" id="KW-0808">Transferase</keyword>
<dbReference type="EMBL" id="JAGEOJ010000001">
    <property type="protein sequence ID" value="MBO2445613.1"/>
    <property type="molecule type" value="Genomic_DNA"/>
</dbReference>
<dbReference type="GO" id="GO:0005524">
    <property type="term" value="F:ATP binding"/>
    <property type="evidence" value="ECO:0007669"/>
    <property type="project" value="UniProtKB-KW"/>
</dbReference>
<dbReference type="PANTHER" id="PTHR35526:SF3">
    <property type="entry name" value="ANTI-SIGMA-F FACTOR RSBW"/>
    <property type="match status" value="1"/>
</dbReference>
<evidence type="ECO:0000256" key="1">
    <source>
        <dbReference type="ARBA" id="ARBA00022527"/>
    </source>
</evidence>
<dbReference type="InterPro" id="IPR003594">
    <property type="entry name" value="HATPase_dom"/>
</dbReference>
<dbReference type="GO" id="GO:0004674">
    <property type="term" value="F:protein serine/threonine kinase activity"/>
    <property type="evidence" value="ECO:0007669"/>
    <property type="project" value="UniProtKB-KW"/>
</dbReference>
<evidence type="ECO:0000259" key="2">
    <source>
        <dbReference type="Pfam" id="PF13581"/>
    </source>
</evidence>
<name>A0A939T1Y1_9ACTN</name>
<dbReference type="Pfam" id="PF13581">
    <property type="entry name" value="HATPase_c_2"/>
    <property type="match status" value="1"/>
</dbReference>
<keyword evidence="4" id="KW-1185">Reference proteome</keyword>
<dbReference type="Gene3D" id="3.30.565.10">
    <property type="entry name" value="Histidine kinase-like ATPase, C-terminal domain"/>
    <property type="match status" value="1"/>
</dbReference>
<evidence type="ECO:0000313" key="3">
    <source>
        <dbReference type="EMBL" id="MBO2445613.1"/>
    </source>
</evidence>
<keyword evidence="3" id="KW-0067">ATP-binding</keyword>
<dbReference type="RefSeq" id="WP_208253224.1">
    <property type="nucleotide sequence ID" value="NZ_JAGEOJ010000001.1"/>
</dbReference>
<protein>
    <submittedName>
        <fullName evidence="3">ATP-binding protein</fullName>
    </submittedName>
</protein>
<dbReference type="PANTHER" id="PTHR35526">
    <property type="entry name" value="ANTI-SIGMA-F FACTOR RSBW-RELATED"/>
    <property type="match status" value="1"/>
</dbReference>
<dbReference type="SUPFAM" id="SSF55874">
    <property type="entry name" value="ATPase domain of HSP90 chaperone/DNA topoisomerase II/histidine kinase"/>
    <property type="match status" value="1"/>
</dbReference>
<dbReference type="CDD" id="cd16936">
    <property type="entry name" value="HATPase_RsbW-like"/>
    <property type="match status" value="1"/>
</dbReference>